<dbReference type="Proteomes" id="UP000789920">
    <property type="component" value="Unassembled WGS sequence"/>
</dbReference>
<evidence type="ECO:0000313" key="1">
    <source>
        <dbReference type="EMBL" id="CAG8696771.1"/>
    </source>
</evidence>
<sequence>EPTPRYNLRTQNRNPDNQTTRPHRCYQCNQEGHISKNCPTRVLQPQLDNQRRIITDKQPNGPKVRGINIQYLEVTEAVKNEDSEYLKIELKESGLLFNVRNLDKRRHVEEEHEMPSWAQKGTYVETPEEINNVYSYHRTNG</sequence>
<name>A0ACA9PAZ4_9GLOM</name>
<gene>
    <name evidence="1" type="ORF">RPERSI_LOCUS9822</name>
</gene>
<keyword evidence="2" id="KW-1185">Reference proteome</keyword>
<protein>
    <submittedName>
        <fullName evidence="1">16904_t:CDS:1</fullName>
    </submittedName>
</protein>
<reference evidence="1" key="1">
    <citation type="submission" date="2021-06" db="EMBL/GenBank/DDBJ databases">
        <authorList>
            <person name="Kallberg Y."/>
            <person name="Tangrot J."/>
            <person name="Rosling A."/>
        </authorList>
    </citation>
    <scope>NUCLEOTIDE SEQUENCE</scope>
    <source>
        <strain evidence="1">MA461A</strain>
    </source>
</reference>
<comment type="caution">
    <text evidence="1">The sequence shown here is derived from an EMBL/GenBank/DDBJ whole genome shotgun (WGS) entry which is preliminary data.</text>
</comment>
<feature type="non-terminal residue" evidence="1">
    <location>
        <position position="1"/>
    </location>
</feature>
<accession>A0ACA9PAZ4</accession>
<evidence type="ECO:0000313" key="2">
    <source>
        <dbReference type="Proteomes" id="UP000789920"/>
    </source>
</evidence>
<dbReference type="EMBL" id="CAJVQC010018883">
    <property type="protein sequence ID" value="CAG8696771.1"/>
    <property type="molecule type" value="Genomic_DNA"/>
</dbReference>
<proteinExistence type="predicted"/>
<organism evidence="1 2">
    <name type="scientific">Racocetra persica</name>
    <dbReference type="NCBI Taxonomy" id="160502"/>
    <lineage>
        <taxon>Eukaryota</taxon>
        <taxon>Fungi</taxon>
        <taxon>Fungi incertae sedis</taxon>
        <taxon>Mucoromycota</taxon>
        <taxon>Glomeromycotina</taxon>
        <taxon>Glomeromycetes</taxon>
        <taxon>Diversisporales</taxon>
        <taxon>Gigasporaceae</taxon>
        <taxon>Racocetra</taxon>
    </lineage>
</organism>